<dbReference type="PANTHER" id="PTHR21180">
    <property type="entry name" value="ENDONUCLEASE/EXONUCLEASE/PHOSPHATASE FAMILY DOMAIN-CONTAINING PROTEIN 1"/>
    <property type="match status" value="1"/>
</dbReference>
<dbReference type="PANTHER" id="PTHR21180:SF32">
    <property type="entry name" value="ENDONUCLEASE_EXONUCLEASE_PHOSPHATASE FAMILY DOMAIN-CONTAINING PROTEIN 1"/>
    <property type="match status" value="1"/>
</dbReference>
<dbReference type="Gene3D" id="1.10.150.320">
    <property type="entry name" value="Photosystem II 12 kDa extrinsic protein"/>
    <property type="match status" value="1"/>
</dbReference>
<dbReference type="Proteomes" id="UP000177208">
    <property type="component" value="Unassembled WGS sequence"/>
</dbReference>
<dbReference type="SUPFAM" id="SSF81585">
    <property type="entry name" value="PsbU/PolX domain-like"/>
    <property type="match status" value="1"/>
</dbReference>
<organism evidence="3 4">
    <name type="scientific">Candidatus Roizmanbacteria bacterium RIFCSPHIGHO2_01_FULL_39_12c</name>
    <dbReference type="NCBI Taxonomy" id="1802031"/>
    <lineage>
        <taxon>Bacteria</taxon>
        <taxon>Candidatus Roizmaniibacteriota</taxon>
    </lineage>
</organism>
<evidence type="ECO:0000259" key="2">
    <source>
        <dbReference type="Pfam" id="PF10531"/>
    </source>
</evidence>
<dbReference type="InterPro" id="IPR019554">
    <property type="entry name" value="Soluble_ligand-bd"/>
</dbReference>
<feature type="domain" description="Soluble ligand binding" evidence="2">
    <location>
        <begin position="64"/>
        <end position="122"/>
    </location>
</feature>
<feature type="transmembrane region" description="Helical" evidence="1">
    <location>
        <begin position="19"/>
        <end position="38"/>
    </location>
</feature>
<sequence>MQGFIDSLRPIWEKYKIEVFLITASFIITILSGFIFIINQTANQAEIPTLTSPDSSTASLNKIYVDLAGAVEKAEVYEVSSGARLKDILIMAGGLSQDADREYFTRNFNLARVVSDQEKIYVPSIEEIQFNQFEALQQSVSTLNLPSPEALGVTSLININSSSMDELESLPGIGPVTAQKIIQGRPYQAIDDLINKKIVGKSVFEKIKELIQI</sequence>
<keyword evidence="1" id="KW-0812">Transmembrane</keyword>
<dbReference type="GO" id="GO:0015627">
    <property type="term" value="C:type II protein secretion system complex"/>
    <property type="evidence" value="ECO:0007669"/>
    <property type="project" value="TreeGrafter"/>
</dbReference>
<evidence type="ECO:0000313" key="4">
    <source>
        <dbReference type="Proteomes" id="UP000177208"/>
    </source>
</evidence>
<keyword evidence="1" id="KW-0472">Membrane</keyword>
<dbReference type="AlphaFoldDB" id="A0A1F7GGF3"/>
<comment type="caution">
    <text evidence="3">The sequence shown here is derived from an EMBL/GenBank/DDBJ whole genome shotgun (WGS) entry which is preliminary data.</text>
</comment>
<dbReference type="EMBL" id="MFZG01000004">
    <property type="protein sequence ID" value="OGK17592.1"/>
    <property type="molecule type" value="Genomic_DNA"/>
</dbReference>
<proteinExistence type="predicted"/>
<reference evidence="3 4" key="1">
    <citation type="journal article" date="2016" name="Nat. Commun.">
        <title>Thousands of microbial genomes shed light on interconnected biogeochemical processes in an aquifer system.</title>
        <authorList>
            <person name="Anantharaman K."/>
            <person name="Brown C.T."/>
            <person name="Hug L.A."/>
            <person name="Sharon I."/>
            <person name="Castelle C.J."/>
            <person name="Probst A.J."/>
            <person name="Thomas B.C."/>
            <person name="Singh A."/>
            <person name="Wilkins M.J."/>
            <person name="Karaoz U."/>
            <person name="Brodie E.L."/>
            <person name="Williams K.H."/>
            <person name="Hubbard S.S."/>
            <person name="Banfield J.F."/>
        </authorList>
    </citation>
    <scope>NUCLEOTIDE SEQUENCE [LARGE SCALE GENOMIC DNA]</scope>
</reference>
<name>A0A1F7GGF3_9BACT</name>
<evidence type="ECO:0000313" key="3">
    <source>
        <dbReference type="EMBL" id="OGK17592.1"/>
    </source>
</evidence>
<dbReference type="Pfam" id="PF12836">
    <property type="entry name" value="HHH_3"/>
    <property type="match status" value="1"/>
</dbReference>
<dbReference type="GO" id="GO:0015628">
    <property type="term" value="P:protein secretion by the type II secretion system"/>
    <property type="evidence" value="ECO:0007669"/>
    <property type="project" value="TreeGrafter"/>
</dbReference>
<protein>
    <recommendedName>
        <fullName evidence="2">Soluble ligand binding domain-containing protein</fullName>
    </recommendedName>
</protein>
<dbReference type="Pfam" id="PF10531">
    <property type="entry name" value="SLBB"/>
    <property type="match status" value="1"/>
</dbReference>
<dbReference type="InterPro" id="IPR051675">
    <property type="entry name" value="Endo/Exo/Phosphatase_dom_1"/>
</dbReference>
<dbReference type="Gene3D" id="3.10.560.10">
    <property type="entry name" value="Outer membrane lipoprotein wza domain like"/>
    <property type="match status" value="1"/>
</dbReference>
<gene>
    <name evidence="3" type="ORF">A2774_04770</name>
</gene>
<evidence type="ECO:0000256" key="1">
    <source>
        <dbReference type="SAM" id="Phobius"/>
    </source>
</evidence>
<keyword evidence="1" id="KW-1133">Transmembrane helix</keyword>
<accession>A0A1F7GGF3</accession>